<dbReference type="AlphaFoldDB" id="A0A090CZ60"/>
<dbReference type="RefSeq" id="WP_041017587.1">
    <property type="nucleotide sequence ID" value="NZ_CCEJ010000005.1"/>
</dbReference>
<proteinExistence type="predicted"/>
<sequence>MRVDELNLKSTDSVNNGAYLVELKVGKATLNSAEKTNSVFAMIVVPISEDVKSSEKQGLYNEIAKNEGFAVANFENGILKSVEMTQKMYDIAISGAVEEIFIKSGSGYKPLTQNVDPIVLKDEDVKLLDSAIRTQWHLKKQDKKKGNCVIS</sequence>
<dbReference type="Proteomes" id="UP000031552">
    <property type="component" value="Unassembled WGS sequence"/>
</dbReference>
<protein>
    <submittedName>
        <fullName evidence="1">Uncharacterized protein</fullName>
    </submittedName>
</protein>
<evidence type="ECO:0000313" key="2">
    <source>
        <dbReference type="Proteomes" id="UP000031552"/>
    </source>
</evidence>
<accession>A0A090CZ60</accession>
<comment type="caution">
    <text evidence="1">The sequence shown here is derived from an EMBL/GenBank/DDBJ whole genome shotgun (WGS) entry which is preliminary data.</text>
</comment>
<reference evidence="1" key="1">
    <citation type="submission" date="2013-12" db="EMBL/GenBank/DDBJ databases">
        <authorList>
            <person name="Linke B."/>
        </authorList>
    </citation>
    <scope>NUCLEOTIDE SEQUENCE [LARGE SCALE GENOMIC DNA]</scope>
    <source>
        <strain evidence="1">CRIB-18</strain>
    </source>
</reference>
<dbReference type="STRING" id="1437425.CSEC_1208"/>
<dbReference type="EMBL" id="CCEJ010000005">
    <property type="protein sequence ID" value="CDR34031.1"/>
    <property type="molecule type" value="Genomic_DNA"/>
</dbReference>
<name>A0A090CZ60_9BACT</name>
<evidence type="ECO:0000313" key="1">
    <source>
        <dbReference type="EMBL" id="CDR34031.1"/>
    </source>
</evidence>
<organism evidence="1 2">
    <name type="scientific">Candidatus Criblamydia sequanensis CRIB-18</name>
    <dbReference type="NCBI Taxonomy" id="1437425"/>
    <lineage>
        <taxon>Bacteria</taxon>
        <taxon>Pseudomonadati</taxon>
        <taxon>Chlamydiota</taxon>
        <taxon>Chlamydiia</taxon>
        <taxon>Parachlamydiales</taxon>
        <taxon>Candidatus Criblamydiaceae</taxon>
        <taxon>Candidatus Criblamydia</taxon>
    </lineage>
</organism>
<keyword evidence="2" id="KW-1185">Reference proteome</keyword>
<reference evidence="1" key="2">
    <citation type="submission" date="2014-09" db="EMBL/GenBank/DDBJ databases">
        <title>Criblamydia sequanensis harbors a mega-plasmid encoding arsenite resistance.</title>
        <authorList>
            <person name="Bertelli C."/>
            <person name="Goesmann A."/>
            <person name="Greub G."/>
        </authorList>
    </citation>
    <scope>NUCLEOTIDE SEQUENCE [LARGE SCALE GENOMIC DNA]</scope>
    <source>
        <strain evidence="1">CRIB-18</strain>
    </source>
</reference>
<gene>
    <name evidence="1" type="ORF">CSEC_1208</name>
</gene>